<name>A0ABS3FYE3_9CYAN</name>
<evidence type="ECO:0000313" key="1">
    <source>
        <dbReference type="EMBL" id="MBO0351626.1"/>
    </source>
</evidence>
<keyword evidence="2" id="KW-1185">Reference proteome</keyword>
<comment type="caution">
    <text evidence="1">The sequence shown here is derived from an EMBL/GenBank/DDBJ whole genome shotgun (WGS) entry which is preliminary data.</text>
</comment>
<protein>
    <submittedName>
        <fullName evidence="1">Uncharacterized protein</fullName>
    </submittedName>
</protein>
<sequence>MAETLYPRYFLVLKFLGDRLLDGHKSPQFHPTTLNIPQRFLSDVRNLLPLNPEQVTMEKQGKCWKQETGTALDLWAFPVVERSERLPRESGQFMSCLGYSLADIANISQVLNLNRQLPLHSLSIPAKLSVKVRLASALN</sequence>
<gene>
    <name evidence="1" type="ORF">J0895_21580</name>
</gene>
<evidence type="ECO:0000313" key="2">
    <source>
        <dbReference type="Proteomes" id="UP000664844"/>
    </source>
</evidence>
<organism evidence="1 2">
    <name type="scientific">Phormidium pseudopriestleyi FRX01</name>
    <dbReference type="NCBI Taxonomy" id="1759528"/>
    <lineage>
        <taxon>Bacteria</taxon>
        <taxon>Bacillati</taxon>
        <taxon>Cyanobacteriota</taxon>
        <taxon>Cyanophyceae</taxon>
        <taxon>Oscillatoriophycideae</taxon>
        <taxon>Oscillatoriales</taxon>
        <taxon>Oscillatoriaceae</taxon>
        <taxon>Phormidium</taxon>
    </lineage>
</organism>
<accession>A0ABS3FYE3</accession>
<dbReference type="RefSeq" id="WP_207090060.1">
    <property type="nucleotide sequence ID" value="NZ_JAFLQW010000569.1"/>
</dbReference>
<dbReference type="EMBL" id="JAFLQW010000569">
    <property type="protein sequence ID" value="MBO0351626.1"/>
    <property type="molecule type" value="Genomic_DNA"/>
</dbReference>
<dbReference type="Proteomes" id="UP000664844">
    <property type="component" value="Unassembled WGS sequence"/>
</dbReference>
<reference evidence="1 2" key="1">
    <citation type="submission" date="2021-03" db="EMBL/GenBank/DDBJ databases">
        <title>Metabolic Capacity of the Antarctic Cyanobacterium Phormidium pseudopriestleyi that Sustains Oxygenic Photosynthesis in the Presence of Hydrogen Sulfide.</title>
        <authorList>
            <person name="Lumian J.E."/>
            <person name="Jungblut A.D."/>
            <person name="Dillon M.L."/>
            <person name="Hawes I."/>
            <person name="Doran P.T."/>
            <person name="Mackey T.J."/>
            <person name="Dick G.J."/>
            <person name="Grettenberger C.L."/>
            <person name="Sumner D.Y."/>
        </authorList>
    </citation>
    <scope>NUCLEOTIDE SEQUENCE [LARGE SCALE GENOMIC DNA]</scope>
    <source>
        <strain evidence="1 2">FRX01</strain>
    </source>
</reference>
<proteinExistence type="predicted"/>